<dbReference type="EMBL" id="JARTCD010000033">
    <property type="protein sequence ID" value="KAJ8657277.1"/>
    <property type="molecule type" value="Genomic_DNA"/>
</dbReference>
<feature type="compositionally biased region" description="Low complexity" evidence="1">
    <location>
        <begin position="683"/>
        <end position="705"/>
    </location>
</feature>
<dbReference type="Proteomes" id="UP001234581">
    <property type="component" value="Unassembled WGS sequence"/>
</dbReference>
<dbReference type="CDD" id="cd12148">
    <property type="entry name" value="fungal_TF_MHR"/>
    <property type="match status" value="1"/>
</dbReference>
<proteinExistence type="predicted"/>
<feature type="compositionally biased region" description="Low complexity" evidence="1">
    <location>
        <begin position="186"/>
        <end position="201"/>
    </location>
</feature>
<gene>
    <name evidence="2" type="ORF">O0I10_007093</name>
</gene>
<sequence>MPFSTVERSYKRFRPTDAFDIDEDDLYSHYFTPPHSMVASMQPPATIGSNYVPTTTTTTQRMYQRKTPSLPTIDTMSDFGSLQYNNSPLTPLESGRGSIDMGSSFDNEEIPEETISGGSPTCTFNNSQMILQDTSSSKFHISYTDLGFSIEARLANVSDLRMLIDAFSSICMPSHEDDHHHHVGDQSSTSSSTSPQSTSSSNKGIVLYRNRSSRTKPVNFFASVSSLGQLMQPHSKHGPRMSLRQIMDLCIDTYFTCWVRYTSILARDEFMTWYKNHPSPSKTLIVNAICCHIFRHAMVHHAPPELSRFFLTDTRLLNEQEEFFFNRARDCLAQSFDCPDRHMVVALLLMGSRAEPSRQHQYAGMAVQALHELEIYPRVDTDTDNESFDKEMDTRLWWYAWAIDFYLYSSGLPKNTPQTRSALPVDLPRVFEQDIDEAEIGVLAHVHCLVLWRMQAEIVNTFYEQDSEMTVEQLHSYDTRLLTLYEQLPAYLRFNSGFEYGCEDLFVACLRVNIEYNATRMILHKLFIPDVNDSYHPSRFSLESLNICLSTALRQLRTLNTCLRTTYGPCAFDRDELWRAAEIISMAMDIHRACGSPIILKQIDRDEYEQGLEIALEMLKRTPEYQVKCKDWIQVADWLDAELRRHQLYHAHPDQSSLRKRPKSPDFFLANLKPSARQHHQQQQHPDQQQQQSALSSSSSSSSPPITANDHTILEQQATHELTPSGSMLSVLSFPPPPPTSHLHQQHQQHQQQQQLNMSYSTPFSSSITSYNAPPPPPPSQQSSSTDHTHTKAFVHFNPYTPPTPPPSQRRSSSSSTSSRSSTIKASNQTRFRYFNPRKMNKFLFIDENPTL</sequence>
<feature type="compositionally biased region" description="Low complexity" evidence="1">
    <location>
        <begin position="742"/>
        <end position="771"/>
    </location>
</feature>
<dbReference type="GeneID" id="83214502"/>
<evidence type="ECO:0000256" key="1">
    <source>
        <dbReference type="SAM" id="MobiDB-lite"/>
    </source>
</evidence>
<name>A0AAD7Y0J7_9FUNG</name>
<comment type="caution">
    <text evidence="2">The sequence shown here is derived from an EMBL/GenBank/DDBJ whole genome shotgun (WGS) entry which is preliminary data.</text>
</comment>
<feature type="region of interest" description="Disordered" evidence="1">
    <location>
        <begin position="177"/>
        <end position="205"/>
    </location>
</feature>
<reference evidence="2 3" key="1">
    <citation type="submission" date="2023-03" db="EMBL/GenBank/DDBJ databases">
        <title>Genome sequence of Lichtheimia ornata CBS 291.66.</title>
        <authorList>
            <person name="Mohabir J.T."/>
            <person name="Shea T.P."/>
            <person name="Kurbessoian T."/>
            <person name="Berby B."/>
            <person name="Fontaine J."/>
            <person name="Livny J."/>
            <person name="Gnirke A."/>
            <person name="Stajich J.E."/>
            <person name="Cuomo C.A."/>
        </authorList>
    </citation>
    <scope>NUCLEOTIDE SEQUENCE [LARGE SCALE GENOMIC DNA]</scope>
    <source>
        <strain evidence="2">CBS 291.66</strain>
    </source>
</reference>
<evidence type="ECO:0008006" key="4">
    <source>
        <dbReference type="Google" id="ProtNLM"/>
    </source>
</evidence>
<protein>
    <recommendedName>
        <fullName evidence="4">Transcription factor domain-containing protein</fullName>
    </recommendedName>
</protein>
<dbReference type="RefSeq" id="XP_058342190.1">
    <property type="nucleotide sequence ID" value="XM_058487113.1"/>
</dbReference>
<feature type="compositionally biased region" description="Low complexity" evidence="1">
    <location>
        <begin position="809"/>
        <end position="823"/>
    </location>
</feature>
<keyword evidence="3" id="KW-1185">Reference proteome</keyword>
<evidence type="ECO:0000313" key="3">
    <source>
        <dbReference type="Proteomes" id="UP001234581"/>
    </source>
</evidence>
<evidence type="ECO:0000313" key="2">
    <source>
        <dbReference type="EMBL" id="KAJ8657277.1"/>
    </source>
</evidence>
<feature type="region of interest" description="Disordered" evidence="1">
    <location>
        <begin position="727"/>
        <end position="833"/>
    </location>
</feature>
<organism evidence="2 3">
    <name type="scientific">Lichtheimia ornata</name>
    <dbReference type="NCBI Taxonomy" id="688661"/>
    <lineage>
        <taxon>Eukaryota</taxon>
        <taxon>Fungi</taxon>
        <taxon>Fungi incertae sedis</taxon>
        <taxon>Mucoromycota</taxon>
        <taxon>Mucoromycotina</taxon>
        <taxon>Mucoromycetes</taxon>
        <taxon>Mucorales</taxon>
        <taxon>Lichtheimiaceae</taxon>
        <taxon>Lichtheimia</taxon>
    </lineage>
</organism>
<dbReference type="AlphaFoldDB" id="A0AAD7Y0J7"/>
<feature type="region of interest" description="Disordered" evidence="1">
    <location>
        <begin position="675"/>
        <end position="708"/>
    </location>
</feature>
<accession>A0AAD7Y0J7</accession>